<dbReference type="OrthoDB" id="9806127at2"/>
<dbReference type="PANTHER" id="PTHR43394:SF1">
    <property type="entry name" value="ATP-BINDING CASSETTE SUB-FAMILY B MEMBER 10, MITOCHONDRIAL"/>
    <property type="match status" value="1"/>
</dbReference>
<feature type="domain" description="ABC transmembrane type-1" evidence="12">
    <location>
        <begin position="27"/>
        <end position="309"/>
    </location>
</feature>
<dbReference type="InterPro" id="IPR003593">
    <property type="entry name" value="AAA+_ATPase"/>
</dbReference>
<dbReference type="InterPro" id="IPR011527">
    <property type="entry name" value="ABC1_TM_dom"/>
</dbReference>
<dbReference type="RefSeq" id="WP_146354133.1">
    <property type="nucleotide sequence ID" value="NZ_VOBR01000014.1"/>
</dbReference>
<organism evidence="13 14">
    <name type="scientific">Lentzea tibetensis</name>
    <dbReference type="NCBI Taxonomy" id="2591470"/>
    <lineage>
        <taxon>Bacteria</taxon>
        <taxon>Bacillati</taxon>
        <taxon>Actinomycetota</taxon>
        <taxon>Actinomycetes</taxon>
        <taxon>Pseudonocardiales</taxon>
        <taxon>Pseudonocardiaceae</taxon>
        <taxon>Lentzea</taxon>
    </lineage>
</organism>
<dbReference type="PROSITE" id="PS50893">
    <property type="entry name" value="ABC_TRANSPORTER_2"/>
    <property type="match status" value="1"/>
</dbReference>
<reference evidence="13 14" key="1">
    <citation type="submission" date="2019-07" db="EMBL/GenBank/DDBJ databases">
        <title>Lentzea xizangensis sp. nov., isolated from Qinghai-Tibetan Plateau Soils.</title>
        <authorList>
            <person name="Huang J."/>
        </authorList>
    </citation>
    <scope>NUCLEOTIDE SEQUENCE [LARGE SCALE GENOMIC DNA]</scope>
    <source>
        <strain evidence="13 14">FXJ1.1311</strain>
    </source>
</reference>
<dbReference type="PROSITE" id="PS00211">
    <property type="entry name" value="ABC_TRANSPORTER_1"/>
    <property type="match status" value="1"/>
</dbReference>
<dbReference type="Gene3D" id="3.40.50.300">
    <property type="entry name" value="P-loop containing nucleotide triphosphate hydrolases"/>
    <property type="match status" value="1"/>
</dbReference>
<evidence type="ECO:0000256" key="3">
    <source>
        <dbReference type="ARBA" id="ARBA00022475"/>
    </source>
</evidence>
<gene>
    <name evidence="13" type="ORF">FKR81_22680</name>
</gene>
<evidence type="ECO:0000256" key="1">
    <source>
        <dbReference type="ARBA" id="ARBA00004651"/>
    </source>
</evidence>
<dbReference type="Gene3D" id="1.20.1560.10">
    <property type="entry name" value="ABC transporter type 1, transmembrane domain"/>
    <property type="match status" value="1"/>
</dbReference>
<dbReference type="CDD" id="cd18543">
    <property type="entry name" value="ABC_6TM_Rv0194_D1_like"/>
    <property type="match status" value="1"/>
</dbReference>
<comment type="caution">
    <text evidence="13">The sequence shown here is derived from an EMBL/GenBank/DDBJ whole genome shotgun (WGS) entry which is preliminary data.</text>
</comment>
<protein>
    <submittedName>
        <fullName evidence="13">ABC transporter ATP-binding protein</fullName>
    </submittedName>
</protein>
<feature type="transmembrane region" description="Helical" evidence="10">
    <location>
        <begin position="246"/>
        <end position="267"/>
    </location>
</feature>
<evidence type="ECO:0000256" key="9">
    <source>
        <dbReference type="ARBA" id="ARBA00061644"/>
    </source>
</evidence>
<dbReference type="SUPFAM" id="SSF90123">
    <property type="entry name" value="ABC transporter transmembrane region"/>
    <property type="match status" value="1"/>
</dbReference>
<dbReference type="GO" id="GO:0016887">
    <property type="term" value="F:ATP hydrolysis activity"/>
    <property type="evidence" value="ECO:0007669"/>
    <property type="project" value="InterPro"/>
</dbReference>
<evidence type="ECO:0000256" key="10">
    <source>
        <dbReference type="SAM" id="Phobius"/>
    </source>
</evidence>
<dbReference type="FunFam" id="3.40.50.300:FF:000299">
    <property type="entry name" value="ABC transporter ATP-binding protein/permease"/>
    <property type="match status" value="1"/>
</dbReference>
<dbReference type="SMART" id="SM00382">
    <property type="entry name" value="AAA"/>
    <property type="match status" value="1"/>
</dbReference>
<evidence type="ECO:0000256" key="4">
    <source>
        <dbReference type="ARBA" id="ARBA00022692"/>
    </source>
</evidence>
<evidence type="ECO:0000313" key="14">
    <source>
        <dbReference type="Proteomes" id="UP000316639"/>
    </source>
</evidence>
<accession>A0A563EQW2</accession>
<dbReference type="GO" id="GO:0005886">
    <property type="term" value="C:plasma membrane"/>
    <property type="evidence" value="ECO:0007669"/>
    <property type="project" value="UniProtKB-SubCell"/>
</dbReference>
<keyword evidence="2" id="KW-0813">Transport</keyword>
<dbReference type="PANTHER" id="PTHR43394">
    <property type="entry name" value="ATP-DEPENDENT PERMEASE MDL1, MITOCHONDRIAL"/>
    <property type="match status" value="1"/>
</dbReference>
<name>A0A563EQW2_9PSEU</name>
<keyword evidence="7 10" id="KW-1133">Transmembrane helix</keyword>
<feature type="transmembrane region" description="Helical" evidence="10">
    <location>
        <begin position="26"/>
        <end position="51"/>
    </location>
</feature>
<feature type="transmembrane region" description="Helical" evidence="10">
    <location>
        <begin position="63"/>
        <end position="83"/>
    </location>
</feature>
<evidence type="ECO:0000256" key="6">
    <source>
        <dbReference type="ARBA" id="ARBA00022840"/>
    </source>
</evidence>
<dbReference type="AlphaFoldDB" id="A0A563EQW2"/>
<keyword evidence="6 13" id="KW-0067">ATP-binding</keyword>
<evidence type="ECO:0000256" key="7">
    <source>
        <dbReference type="ARBA" id="ARBA00022989"/>
    </source>
</evidence>
<dbReference type="SUPFAM" id="SSF52540">
    <property type="entry name" value="P-loop containing nucleoside triphosphate hydrolases"/>
    <property type="match status" value="1"/>
</dbReference>
<dbReference type="EMBL" id="VOBR01000014">
    <property type="protein sequence ID" value="TWP50033.1"/>
    <property type="molecule type" value="Genomic_DNA"/>
</dbReference>
<comment type="subcellular location">
    <subcellularLocation>
        <location evidence="1">Cell membrane</location>
        <topology evidence="1">Multi-pass membrane protein</topology>
    </subcellularLocation>
</comment>
<dbReference type="GO" id="GO:0005524">
    <property type="term" value="F:ATP binding"/>
    <property type="evidence" value="ECO:0007669"/>
    <property type="project" value="UniProtKB-KW"/>
</dbReference>
<dbReference type="Pfam" id="PF00005">
    <property type="entry name" value="ABC_tran"/>
    <property type="match status" value="1"/>
</dbReference>
<evidence type="ECO:0000256" key="5">
    <source>
        <dbReference type="ARBA" id="ARBA00022741"/>
    </source>
</evidence>
<comment type="similarity">
    <text evidence="9">Belongs to the ABC transporter superfamily. Lipid exporter (TC 3.A.1.106) family.</text>
</comment>
<keyword evidence="4 10" id="KW-0812">Transmembrane</keyword>
<dbReference type="PROSITE" id="PS50929">
    <property type="entry name" value="ABC_TM1F"/>
    <property type="match status" value="1"/>
</dbReference>
<dbReference type="InterPro" id="IPR036640">
    <property type="entry name" value="ABC1_TM_sf"/>
</dbReference>
<dbReference type="InterPro" id="IPR017871">
    <property type="entry name" value="ABC_transporter-like_CS"/>
</dbReference>
<evidence type="ECO:0000259" key="12">
    <source>
        <dbReference type="PROSITE" id="PS50929"/>
    </source>
</evidence>
<evidence type="ECO:0000313" key="13">
    <source>
        <dbReference type="EMBL" id="TWP50033.1"/>
    </source>
</evidence>
<keyword evidence="5" id="KW-0547">Nucleotide-binding</keyword>
<keyword evidence="8 10" id="KW-0472">Membrane</keyword>
<dbReference type="Proteomes" id="UP000316639">
    <property type="component" value="Unassembled WGS sequence"/>
</dbReference>
<evidence type="ECO:0000256" key="8">
    <source>
        <dbReference type="ARBA" id="ARBA00023136"/>
    </source>
</evidence>
<evidence type="ECO:0000259" key="11">
    <source>
        <dbReference type="PROSITE" id="PS50893"/>
    </source>
</evidence>
<dbReference type="InterPro" id="IPR027417">
    <property type="entry name" value="P-loop_NTPase"/>
</dbReference>
<keyword evidence="14" id="KW-1185">Reference proteome</keyword>
<dbReference type="Pfam" id="PF00664">
    <property type="entry name" value="ABC_membrane"/>
    <property type="match status" value="1"/>
</dbReference>
<dbReference type="InterPro" id="IPR039421">
    <property type="entry name" value="Type_1_exporter"/>
</dbReference>
<dbReference type="InterPro" id="IPR003439">
    <property type="entry name" value="ABC_transporter-like_ATP-bd"/>
</dbReference>
<dbReference type="GO" id="GO:0015421">
    <property type="term" value="F:ABC-type oligopeptide transporter activity"/>
    <property type="evidence" value="ECO:0007669"/>
    <property type="project" value="TreeGrafter"/>
</dbReference>
<feature type="transmembrane region" description="Helical" evidence="10">
    <location>
        <begin position="166"/>
        <end position="184"/>
    </location>
</feature>
<feature type="transmembrane region" description="Helical" evidence="10">
    <location>
        <begin position="137"/>
        <end position="160"/>
    </location>
</feature>
<feature type="domain" description="ABC transporter" evidence="11">
    <location>
        <begin position="344"/>
        <end position="578"/>
    </location>
</feature>
<evidence type="ECO:0000256" key="2">
    <source>
        <dbReference type="ARBA" id="ARBA00022448"/>
    </source>
</evidence>
<keyword evidence="3" id="KW-1003">Cell membrane</keyword>
<proteinExistence type="inferred from homology"/>
<sequence>MSEQGNSTLRTLRRLWPYVRPARARLAVVFAATMGAMLCGITIPLVVQRIIDGPITNHATDQLPLLIAGMTALGIGEAMLFYVRRRVVARPAAEVEARMRGDLYGHLQRLPVSFHDRWQSGQLLSRATNDLVTVRRWVAFGVVFIVVNTLVVLIGMSIIATLSFHLFLVALCCAAPLMVISYLFEAKFKVVARRAQDQAGDLTTTVEESVLGIRVLKAFGRGPELAKKFAAQARELRSTELAKVRILAALWAVLIALPEVSIAGQLAVGTIGIANGTMTIGTLVASVTVTAYLRWPVDSIGWLLAETNQTASAVERYVEVIDAPVTITSPAEPKSLPEQVTGHVRFEDVHFSFGDGKDVLAGVDLDVRPGETVALVGATGSGKTTLTALVPRLADVTGGRVTIDGVDVRDLDLAELRRVVGTAFEEPVLFSASVTENVALGAPDVGEDRVREALRVAKAEEFTEALPWGLDTRIGEQGMSLSGGQRQRLALARAVVGRPSVLVLDDPLSALDVHTEAEVEAALRRVLHGVTALVVAHRPSTVQLADRVAMLVDGRIAAVGTHRHLLHTNDEYRRLLSTMDEELIEEEVAS</sequence>